<name>A0A3B0AML7_9ACTN</name>
<dbReference type="EMBL" id="RBAM01000024">
    <property type="protein sequence ID" value="RKN61888.1"/>
    <property type="molecule type" value="Genomic_DNA"/>
</dbReference>
<organism evidence="1 2">
    <name type="scientific">Streptomyces klenkii</name>
    <dbReference type="NCBI Taxonomy" id="1420899"/>
    <lineage>
        <taxon>Bacteria</taxon>
        <taxon>Bacillati</taxon>
        <taxon>Actinomycetota</taxon>
        <taxon>Actinomycetes</taxon>
        <taxon>Kitasatosporales</taxon>
        <taxon>Streptomycetaceae</taxon>
        <taxon>Streptomyces</taxon>
    </lineage>
</organism>
<protein>
    <submittedName>
        <fullName evidence="1">Uncharacterized protein</fullName>
    </submittedName>
</protein>
<evidence type="ECO:0000313" key="1">
    <source>
        <dbReference type="EMBL" id="RKN61888.1"/>
    </source>
</evidence>
<evidence type="ECO:0000313" key="2">
    <source>
        <dbReference type="Proteomes" id="UP000270343"/>
    </source>
</evidence>
<keyword evidence="2" id="KW-1185">Reference proteome</keyword>
<sequence>MPDLTRFTWNDAAQYPLLVQLSGGRVRHYARPTRAGSSRVTTPCRKGGAAVGDGAGLPFCAACAARPNPISQQTTNRKETP</sequence>
<dbReference type="OrthoDB" id="4282580at2"/>
<dbReference type="AlphaFoldDB" id="A0A3B0AML7"/>
<dbReference type="RefSeq" id="WP_120759364.1">
    <property type="nucleotide sequence ID" value="NZ_RBAM01000024.1"/>
</dbReference>
<proteinExistence type="predicted"/>
<dbReference type="Proteomes" id="UP000270343">
    <property type="component" value="Unassembled WGS sequence"/>
</dbReference>
<reference evidence="1 2" key="1">
    <citation type="journal article" date="2015" name="Antonie Van Leeuwenhoek">
        <title>Streptomyces klenkii sp. nov., isolated from deep marine sediment.</title>
        <authorList>
            <person name="Veyisoglu A."/>
            <person name="Sahin N."/>
        </authorList>
    </citation>
    <scope>NUCLEOTIDE SEQUENCE [LARGE SCALE GENOMIC DNA]</scope>
    <source>
        <strain evidence="1 2">KCTC 29202</strain>
    </source>
</reference>
<comment type="caution">
    <text evidence="1">The sequence shown here is derived from an EMBL/GenBank/DDBJ whole genome shotgun (WGS) entry which is preliminary data.</text>
</comment>
<gene>
    <name evidence="1" type="ORF">D7231_31960</name>
</gene>
<accession>A0A3B0AML7</accession>